<organism evidence="1 2">
    <name type="scientific">Catonella massiliensis</name>
    <dbReference type="NCBI Taxonomy" id="2799636"/>
    <lineage>
        <taxon>Bacteria</taxon>
        <taxon>Bacillati</taxon>
        <taxon>Bacillota</taxon>
        <taxon>Clostridia</taxon>
        <taxon>Lachnospirales</taxon>
        <taxon>Lachnospiraceae</taxon>
        <taxon>Catonella</taxon>
    </lineage>
</organism>
<dbReference type="EMBL" id="JAEPRJ010000001">
    <property type="protein sequence ID" value="MBK5898676.1"/>
    <property type="molecule type" value="Genomic_DNA"/>
</dbReference>
<name>A0ABS1J3H0_9FIRM</name>
<dbReference type="RefSeq" id="WP_208430078.1">
    <property type="nucleotide sequence ID" value="NZ_JAEPRJ010000001.1"/>
</dbReference>
<sequence>MSWAEVSKVNGDFLNASLDIKMHLTDYKMHGKKSYVFQIKDLLHGIYECTYISMNDQDINGEALEYLLKNNKHAGETLTQIFDLGRKDEFKTLRTMQAVASSSTAMQAVLASSTAMQAVLASSTAMQAVLASSTAMQAVLASSTAMQAVASSSTAITEIFKSSEYIEKMLTIMGKSKVALNTFKSSETIMIKFNKLSDVLRAKFADEVEKRNINHEYYTSGHIIQTPTLLCEYTNGAGYTGGGAGAIGKSTITLVGESAQLNISVKNKFITDFDYNRDSLVSNNFGYPQYCKNVSIICA</sequence>
<proteinExistence type="predicted"/>
<evidence type="ECO:0000313" key="1">
    <source>
        <dbReference type="EMBL" id="MBK5898676.1"/>
    </source>
</evidence>
<accession>A0ABS1J3H0</accession>
<dbReference type="Proteomes" id="UP000604730">
    <property type="component" value="Unassembled WGS sequence"/>
</dbReference>
<reference evidence="1 2" key="1">
    <citation type="submission" date="2021-01" db="EMBL/GenBank/DDBJ databases">
        <title>Isolation and description of Catonella massiliensis sp. nov., a novel Catonella species, isolated from a stable periodontitis subject.</title>
        <authorList>
            <person name="Antezack A."/>
            <person name="Boxberger M."/>
            <person name="La Scola B."/>
            <person name="Monnet-Corti V."/>
        </authorList>
    </citation>
    <scope>NUCLEOTIDE SEQUENCE [LARGE SCALE GENOMIC DNA]</scope>
    <source>
        <strain evidence="1 2">Marseille-Q4567</strain>
    </source>
</reference>
<comment type="caution">
    <text evidence="1">The sequence shown here is derived from an EMBL/GenBank/DDBJ whole genome shotgun (WGS) entry which is preliminary data.</text>
</comment>
<gene>
    <name evidence="1" type="ORF">JJN12_12985</name>
</gene>
<keyword evidence="2" id="KW-1185">Reference proteome</keyword>
<evidence type="ECO:0000313" key="2">
    <source>
        <dbReference type="Proteomes" id="UP000604730"/>
    </source>
</evidence>
<protein>
    <submittedName>
        <fullName evidence="1">Uncharacterized protein</fullName>
    </submittedName>
</protein>